<keyword evidence="7" id="KW-0067">ATP-binding</keyword>
<dbReference type="InterPro" id="IPR036890">
    <property type="entry name" value="HATPase_C_sf"/>
</dbReference>
<keyword evidence="5" id="KW-0547">Nucleotide-binding</keyword>
<dbReference type="Proteomes" id="UP001589718">
    <property type="component" value="Unassembled WGS sequence"/>
</dbReference>
<feature type="transmembrane region" description="Helical" evidence="9">
    <location>
        <begin position="147"/>
        <end position="168"/>
    </location>
</feature>
<evidence type="ECO:0000313" key="13">
    <source>
        <dbReference type="Proteomes" id="UP001589718"/>
    </source>
</evidence>
<feature type="domain" description="Histidine kinase/HSP90-like ATPase" evidence="10">
    <location>
        <begin position="309"/>
        <end position="396"/>
    </location>
</feature>
<dbReference type="InterPro" id="IPR003594">
    <property type="entry name" value="HATPase_dom"/>
</dbReference>
<dbReference type="EC" id="2.7.13.3" evidence="2"/>
<evidence type="ECO:0000256" key="8">
    <source>
        <dbReference type="ARBA" id="ARBA00023012"/>
    </source>
</evidence>
<dbReference type="RefSeq" id="WP_380837807.1">
    <property type="nucleotide sequence ID" value="NZ_BAAAXE010000015.1"/>
</dbReference>
<dbReference type="InterPro" id="IPR050482">
    <property type="entry name" value="Sensor_HK_TwoCompSys"/>
</dbReference>
<dbReference type="PANTHER" id="PTHR24421">
    <property type="entry name" value="NITRATE/NITRITE SENSOR PROTEIN NARX-RELATED"/>
    <property type="match status" value="1"/>
</dbReference>
<evidence type="ECO:0000313" key="12">
    <source>
        <dbReference type="EMBL" id="MFB9524282.1"/>
    </source>
</evidence>
<evidence type="ECO:0000256" key="3">
    <source>
        <dbReference type="ARBA" id="ARBA00022553"/>
    </source>
</evidence>
<evidence type="ECO:0000256" key="6">
    <source>
        <dbReference type="ARBA" id="ARBA00022777"/>
    </source>
</evidence>
<keyword evidence="9" id="KW-0812">Transmembrane</keyword>
<feature type="transmembrane region" description="Helical" evidence="9">
    <location>
        <begin position="66"/>
        <end position="93"/>
    </location>
</feature>
<keyword evidence="13" id="KW-1185">Reference proteome</keyword>
<evidence type="ECO:0000259" key="10">
    <source>
        <dbReference type="Pfam" id="PF02518"/>
    </source>
</evidence>
<feature type="transmembrane region" description="Helical" evidence="9">
    <location>
        <begin position="105"/>
        <end position="127"/>
    </location>
</feature>
<keyword evidence="9" id="KW-1133">Transmembrane helix</keyword>
<dbReference type="Gene3D" id="3.30.565.10">
    <property type="entry name" value="Histidine kinase-like ATPase, C-terminal domain"/>
    <property type="match status" value="1"/>
</dbReference>
<keyword evidence="4" id="KW-0808">Transferase</keyword>
<feature type="domain" description="Signal transduction histidine kinase subgroup 3 dimerisation and phosphoacceptor" evidence="11">
    <location>
        <begin position="197"/>
        <end position="262"/>
    </location>
</feature>
<keyword evidence="3" id="KW-0597">Phosphoprotein</keyword>
<evidence type="ECO:0000256" key="1">
    <source>
        <dbReference type="ARBA" id="ARBA00000085"/>
    </source>
</evidence>
<evidence type="ECO:0000256" key="7">
    <source>
        <dbReference type="ARBA" id="ARBA00022840"/>
    </source>
</evidence>
<dbReference type="SUPFAM" id="SSF55874">
    <property type="entry name" value="ATPase domain of HSP90 chaperone/DNA topoisomerase II/histidine kinase"/>
    <property type="match status" value="1"/>
</dbReference>
<reference evidence="12 13" key="1">
    <citation type="submission" date="2024-09" db="EMBL/GenBank/DDBJ databases">
        <authorList>
            <person name="Sun Q."/>
            <person name="Mori K."/>
        </authorList>
    </citation>
    <scope>NUCLEOTIDE SEQUENCE [LARGE SCALE GENOMIC DNA]</scope>
    <source>
        <strain evidence="12 13">JCM 4362</strain>
    </source>
</reference>
<keyword evidence="6 12" id="KW-0418">Kinase</keyword>
<evidence type="ECO:0000259" key="11">
    <source>
        <dbReference type="Pfam" id="PF07730"/>
    </source>
</evidence>
<name>A0ABV5PM42_STRCM</name>
<protein>
    <recommendedName>
        <fullName evidence="2">histidine kinase</fullName>
        <ecNumber evidence="2">2.7.13.3</ecNumber>
    </recommendedName>
</protein>
<dbReference type="CDD" id="cd16917">
    <property type="entry name" value="HATPase_UhpB-NarQ-NarX-like"/>
    <property type="match status" value="1"/>
</dbReference>
<keyword evidence="8" id="KW-0902">Two-component regulatory system</keyword>
<evidence type="ECO:0000256" key="9">
    <source>
        <dbReference type="SAM" id="Phobius"/>
    </source>
</evidence>
<dbReference type="GO" id="GO:0016301">
    <property type="term" value="F:kinase activity"/>
    <property type="evidence" value="ECO:0007669"/>
    <property type="project" value="UniProtKB-KW"/>
</dbReference>
<sequence>MRSSVRRRATLWAESPAQPWLTGGALTLLALTEQTLASAPVQVTAATLLATTAFMGRRRRPELAAVSVLAVLLSFALGADIPATGAVTGLLSCYSLGRRRVLHPAVTMGAILSAALVVNLLHIAQWAQADPSAALSLRAADWWSPGLYAETLVLGLAAFAALATGDAVRTRAEARADRAASQARLFAMERRQAAESERAAIARELHDLVSHSVSVIAVQAESSLYTTPDLSPQAREGFQQIAETARSSLAELRRLLGVLRTDRDAAAATAPQPTLARLGELLEQHRAVGGRAELRVSGDEVPMPTSLELSAYRIVQEALTNARRHAPGALAHVQLHYQPDALAIQISDDGPGPVSGPANGTGHGLVGMHERAALLGGTLTAGRGPAGGFLVEAELPW</sequence>
<evidence type="ECO:0000256" key="4">
    <source>
        <dbReference type="ARBA" id="ARBA00022679"/>
    </source>
</evidence>
<proteinExistence type="predicted"/>
<dbReference type="PANTHER" id="PTHR24421:SF10">
    <property type="entry name" value="NITRATE_NITRITE SENSOR PROTEIN NARQ"/>
    <property type="match status" value="1"/>
</dbReference>
<dbReference type="Gene3D" id="1.20.5.1930">
    <property type="match status" value="1"/>
</dbReference>
<keyword evidence="9" id="KW-0472">Membrane</keyword>
<organism evidence="12 13">
    <name type="scientific">Streptomyces cremeus</name>
    <dbReference type="NCBI Taxonomy" id="66881"/>
    <lineage>
        <taxon>Bacteria</taxon>
        <taxon>Bacillati</taxon>
        <taxon>Actinomycetota</taxon>
        <taxon>Actinomycetes</taxon>
        <taxon>Kitasatosporales</taxon>
        <taxon>Streptomycetaceae</taxon>
        <taxon>Streptomyces</taxon>
    </lineage>
</organism>
<dbReference type="EMBL" id="JBHMCR010000021">
    <property type="protein sequence ID" value="MFB9524282.1"/>
    <property type="molecule type" value="Genomic_DNA"/>
</dbReference>
<evidence type="ECO:0000256" key="5">
    <source>
        <dbReference type="ARBA" id="ARBA00022741"/>
    </source>
</evidence>
<dbReference type="Pfam" id="PF07730">
    <property type="entry name" value="HisKA_3"/>
    <property type="match status" value="1"/>
</dbReference>
<comment type="caution">
    <text evidence="12">The sequence shown here is derived from an EMBL/GenBank/DDBJ whole genome shotgun (WGS) entry which is preliminary data.</text>
</comment>
<evidence type="ECO:0000256" key="2">
    <source>
        <dbReference type="ARBA" id="ARBA00012438"/>
    </source>
</evidence>
<accession>A0ABV5PM42</accession>
<gene>
    <name evidence="12" type="ORF">ACFFTU_30525</name>
</gene>
<dbReference type="InterPro" id="IPR011712">
    <property type="entry name" value="Sig_transdc_His_kin_sub3_dim/P"/>
</dbReference>
<dbReference type="Pfam" id="PF02518">
    <property type="entry name" value="HATPase_c"/>
    <property type="match status" value="1"/>
</dbReference>
<comment type="catalytic activity">
    <reaction evidence="1">
        <text>ATP + protein L-histidine = ADP + protein N-phospho-L-histidine.</text>
        <dbReference type="EC" id="2.7.13.3"/>
    </reaction>
</comment>